<organism evidence="1">
    <name type="scientific">Nothobranchius kuhntae</name>
    <name type="common">Beira killifish</name>
    <dbReference type="NCBI Taxonomy" id="321403"/>
    <lineage>
        <taxon>Eukaryota</taxon>
        <taxon>Metazoa</taxon>
        <taxon>Chordata</taxon>
        <taxon>Craniata</taxon>
        <taxon>Vertebrata</taxon>
        <taxon>Euteleostomi</taxon>
        <taxon>Actinopterygii</taxon>
        <taxon>Neopterygii</taxon>
        <taxon>Teleostei</taxon>
        <taxon>Neoteleostei</taxon>
        <taxon>Acanthomorphata</taxon>
        <taxon>Ovalentaria</taxon>
        <taxon>Atherinomorphae</taxon>
        <taxon>Cyprinodontiformes</taxon>
        <taxon>Nothobranchiidae</taxon>
        <taxon>Nothobranchius</taxon>
    </lineage>
</organism>
<evidence type="ECO:0000313" key="1">
    <source>
        <dbReference type="EMBL" id="SBQ88332.1"/>
    </source>
</evidence>
<dbReference type="EMBL" id="HAED01002487">
    <property type="protein sequence ID" value="SBQ88332.1"/>
    <property type="molecule type" value="Transcribed_RNA"/>
</dbReference>
<gene>
    <name evidence="1" type="primary">Nfu_g_1_024604</name>
</gene>
<reference evidence="1" key="1">
    <citation type="submission" date="2016-05" db="EMBL/GenBank/DDBJ databases">
        <authorList>
            <person name="Lavstsen T."/>
            <person name="Jespersen J.S."/>
        </authorList>
    </citation>
    <scope>NUCLEOTIDE SEQUENCE</scope>
    <source>
        <tissue evidence="1">Brain</tissue>
    </source>
</reference>
<name>A0A1A8HW58_NOTKU</name>
<accession>A0A1A8HW58</accession>
<dbReference type="AlphaFoldDB" id="A0A1A8HW58"/>
<feature type="non-terminal residue" evidence="1">
    <location>
        <position position="1"/>
    </location>
</feature>
<sequence>RSPIWFLWDQFRRRSLKTRSRISGRFQSTSLTCTQVFLYFTPTSRFLDTNRRLKLGAFFQKNTRRADAASSVSSLVTRLPKTLRQLCRMII</sequence>
<reference evidence="1" key="2">
    <citation type="submission" date="2016-06" db="EMBL/GenBank/DDBJ databases">
        <title>The genome of a short-lived fish provides insights into sex chromosome evolution and the genetic control of aging.</title>
        <authorList>
            <person name="Reichwald K."/>
            <person name="Felder M."/>
            <person name="Petzold A."/>
            <person name="Koch P."/>
            <person name="Groth M."/>
            <person name="Platzer M."/>
        </authorList>
    </citation>
    <scope>NUCLEOTIDE SEQUENCE</scope>
    <source>
        <tissue evidence="1">Brain</tissue>
    </source>
</reference>
<protein>
    <submittedName>
        <fullName evidence="1">Uncharacterized protein</fullName>
    </submittedName>
</protein>
<proteinExistence type="predicted"/>
<feature type="non-terminal residue" evidence="1">
    <location>
        <position position="91"/>
    </location>
</feature>